<organism evidence="2 3">
    <name type="scientific">Haloarcula nitratireducens</name>
    <dbReference type="NCBI Taxonomy" id="2487749"/>
    <lineage>
        <taxon>Archaea</taxon>
        <taxon>Methanobacteriati</taxon>
        <taxon>Methanobacteriota</taxon>
        <taxon>Stenosarchaea group</taxon>
        <taxon>Halobacteria</taxon>
        <taxon>Halobacteriales</taxon>
        <taxon>Haloarculaceae</taxon>
        <taxon>Haloarcula</taxon>
    </lineage>
</organism>
<dbReference type="SUPFAM" id="SSF52317">
    <property type="entry name" value="Class I glutamine amidotransferase-like"/>
    <property type="match status" value="1"/>
</dbReference>
<evidence type="ECO:0000313" key="3">
    <source>
        <dbReference type="Proteomes" id="UP001430455"/>
    </source>
</evidence>
<keyword evidence="3" id="KW-1185">Reference proteome</keyword>
<accession>A0AAW4PJ92</accession>
<dbReference type="RefSeq" id="WP_220582378.1">
    <property type="nucleotide sequence ID" value="NZ_RKLT01000028.1"/>
</dbReference>
<comment type="caution">
    <text evidence="2">The sequence shown here is derived from an EMBL/GenBank/DDBJ whole genome shotgun (WGS) entry which is preliminary data.</text>
</comment>
<protein>
    <submittedName>
        <fullName evidence="2">DUF4350 domain-containing protein</fullName>
    </submittedName>
</protein>
<name>A0AAW4PJ92_9EURY</name>
<dbReference type="EMBL" id="RKLT01000028">
    <property type="protein sequence ID" value="MBX0297794.1"/>
    <property type="molecule type" value="Genomic_DNA"/>
</dbReference>
<dbReference type="InterPro" id="IPR025646">
    <property type="entry name" value="DUF4350"/>
</dbReference>
<sequence>MFEERSYPRLLLIVLVTALAITLFVAAGTSSASLGAYNPAWDGTSEVRDAAQANGTETTIARNVSAYNAVTPDRTVAVALSPDEAYGEDAAAVRSFVRSGGTLLVAEDYGTHGNSLLAAIGADARVTGTPLRDEQRAGPSPAFPKATPTANHTYTSGVDGLMLNHGSVVEPGNATTLMASSEFSYLDTNTNEELDDDEVLERRPVVTVESVGEGTVLVVSDPSIFLNSMLERSDNAAFLQAIISNHDHVLLDISHTAAIPPLVAARLTLQQSGMAAFVAGSLSIVALLALSQSDRLLERLRARRAHSMQSPTLSNDEIAASIRTRHPEWDTQRVERVTDSLMKRRGKRETDD</sequence>
<dbReference type="Proteomes" id="UP001430455">
    <property type="component" value="Unassembled WGS sequence"/>
</dbReference>
<gene>
    <name evidence="2" type="ORF">EGH23_23275</name>
</gene>
<dbReference type="AlphaFoldDB" id="A0AAW4PJ92"/>
<feature type="domain" description="DUF4350" evidence="1">
    <location>
        <begin position="36"/>
        <end position="242"/>
    </location>
</feature>
<dbReference type="Pfam" id="PF14258">
    <property type="entry name" value="DUF4350"/>
    <property type="match status" value="1"/>
</dbReference>
<proteinExistence type="predicted"/>
<evidence type="ECO:0000313" key="2">
    <source>
        <dbReference type="EMBL" id="MBX0297794.1"/>
    </source>
</evidence>
<dbReference type="InterPro" id="IPR029062">
    <property type="entry name" value="Class_I_gatase-like"/>
</dbReference>
<evidence type="ECO:0000259" key="1">
    <source>
        <dbReference type="Pfam" id="PF14258"/>
    </source>
</evidence>
<reference evidence="2 3" key="1">
    <citation type="submission" date="2021-06" db="EMBL/GenBank/DDBJ databases">
        <title>Halomicroarcula sp. a new haloarchaeum isolated from saline soil.</title>
        <authorList>
            <person name="Duran-Viseras A."/>
            <person name="Sanchez-Porro C."/>
            <person name="Ventosa A."/>
        </authorList>
    </citation>
    <scope>NUCLEOTIDE SEQUENCE [LARGE SCALE GENOMIC DNA]</scope>
    <source>
        <strain evidence="2 3">F27</strain>
    </source>
</reference>